<dbReference type="Pfam" id="PF06045">
    <property type="entry name" value="Rhamnogal_lyase"/>
    <property type="match status" value="1"/>
</dbReference>
<reference evidence="2" key="1">
    <citation type="submission" date="2022-10" db="EMBL/GenBank/DDBJ databases">
        <authorList>
            <person name="Hyden B.L."/>
            <person name="Feng K."/>
            <person name="Yates T."/>
            <person name="Jawdy S."/>
            <person name="Smart L.B."/>
            <person name="Muchero W."/>
        </authorList>
    </citation>
    <scope>NUCLEOTIDE SEQUENCE</scope>
    <source>
        <tissue evidence="2">Shoot tip</tissue>
    </source>
</reference>
<accession>A0ABQ9BW00</accession>
<dbReference type="EMBL" id="JAPFFI010000006">
    <property type="protein sequence ID" value="KAJ6391361.1"/>
    <property type="molecule type" value="Genomic_DNA"/>
</dbReference>
<evidence type="ECO:0000256" key="1">
    <source>
        <dbReference type="SAM" id="MobiDB-lite"/>
    </source>
</evidence>
<evidence type="ECO:0000313" key="2">
    <source>
        <dbReference type="EMBL" id="KAJ6391361.1"/>
    </source>
</evidence>
<comment type="caution">
    <text evidence="2">The sequence shown here is derived from an EMBL/GenBank/DDBJ whole genome shotgun (WGS) entry which is preliminary data.</text>
</comment>
<protein>
    <submittedName>
        <fullName evidence="2">Uncharacterized protein</fullName>
    </submittedName>
</protein>
<sequence>MSTPRVQLHIEDQHVVLDNGILQVTLSNPGGIVTGIQFNGMDNLLEVLDEESNRGFWDLVWSEAGSTGTTGTFDVFEGTSFKTGLLSTSRKPELSSSSEKTSFTTWS</sequence>
<dbReference type="Proteomes" id="UP001141253">
    <property type="component" value="Chromosome 2"/>
</dbReference>
<evidence type="ECO:0000313" key="3">
    <source>
        <dbReference type="Proteomes" id="UP001141253"/>
    </source>
</evidence>
<reference evidence="2" key="2">
    <citation type="journal article" date="2023" name="Int. J. Mol. Sci.">
        <title>De Novo Assembly and Annotation of 11 Diverse Shrub Willow (Salix) Genomes Reveals Novel Gene Organization in Sex-Linked Regions.</title>
        <authorList>
            <person name="Hyden B."/>
            <person name="Feng K."/>
            <person name="Yates T.B."/>
            <person name="Jawdy S."/>
            <person name="Cereghino C."/>
            <person name="Smart L.B."/>
            <person name="Muchero W."/>
        </authorList>
    </citation>
    <scope>NUCLEOTIDE SEQUENCE</scope>
    <source>
        <tissue evidence="2">Shoot tip</tissue>
    </source>
</reference>
<dbReference type="InterPro" id="IPR010325">
    <property type="entry name" value="Rhamnogal_lyase"/>
</dbReference>
<organism evidence="2 3">
    <name type="scientific">Salix suchowensis</name>
    <dbReference type="NCBI Taxonomy" id="1278906"/>
    <lineage>
        <taxon>Eukaryota</taxon>
        <taxon>Viridiplantae</taxon>
        <taxon>Streptophyta</taxon>
        <taxon>Embryophyta</taxon>
        <taxon>Tracheophyta</taxon>
        <taxon>Spermatophyta</taxon>
        <taxon>Magnoliopsida</taxon>
        <taxon>eudicotyledons</taxon>
        <taxon>Gunneridae</taxon>
        <taxon>Pentapetalae</taxon>
        <taxon>rosids</taxon>
        <taxon>fabids</taxon>
        <taxon>Malpighiales</taxon>
        <taxon>Salicaceae</taxon>
        <taxon>Saliceae</taxon>
        <taxon>Salix</taxon>
    </lineage>
</organism>
<proteinExistence type="predicted"/>
<dbReference type="PANTHER" id="PTHR32018:SF16">
    <property type="entry name" value="RHAMNOGALACTURONAN ENDOLYASE"/>
    <property type="match status" value="1"/>
</dbReference>
<gene>
    <name evidence="2" type="ORF">OIU77_025358</name>
</gene>
<keyword evidence="3" id="KW-1185">Reference proteome</keyword>
<feature type="region of interest" description="Disordered" evidence="1">
    <location>
        <begin position="86"/>
        <end position="107"/>
    </location>
</feature>
<name>A0ABQ9BW00_9ROSI</name>
<dbReference type="InterPro" id="IPR051850">
    <property type="entry name" value="Polysacch_Lyase_4"/>
</dbReference>
<dbReference type="PANTHER" id="PTHR32018">
    <property type="entry name" value="RHAMNOGALACTURONATE LYASE FAMILY PROTEIN"/>
    <property type="match status" value="1"/>
</dbReference>